<dbReference type="Pfam" id="PF00583">
    <property type="entry name" value="Acetyltransf_1"/>
    <property type="match status" value="1"/>
</dbReference>
<name>F8L3B2_SIMNZ</name>
<gene>
    <name evidence="2" type="ordered locus">SNE_A18760</name>
</gene>
<reference evidence="2 3" key="2">
    <citation type="journal article" date="2011" name="Mol. Biol. Evol.">
        <title>Unity in variety--the pan-genome of the Chlamydiae.</title>
        <authorList>
            <person name="Collingro A."/>
            <person name="Tischler P."/>
            <person name="Weinmaier T."/>
            <person name="Penz T."/>
            <person name="Heinz E."/>
            <person name="Brunham R.C."/>
            <person name="Read T.D."/>
            <person name="Bavoil P.M."/>
            <person name="Sachse K."/>
            <person name="Kahane S."/>
            <person name="Friedman M.G."/>
            <person name="Rattei T."/>
            <person name="Myers G.S."/>
            <person name="Horn M."/>
        </authorList>
    </citation>
    <scope>NUCLEOTIDE SEQUENCE [LARGE SCALE GENOMIC DNA]</scope>
    <source>
        <strain evidence="3">ATCC VR-1471 / Z</strain>
    </source>
</reference>
<evidence type="ECO:0000313" key="2">
    <source>
        <dbReference type="EMBL" id="CCB89753.1"/>
    </source>
</evidence>
<dbReference type="InterPro" id="IPR016181">
    <property type="entry name" value="Acyl_CoA_acyltransferase"/>
</dbReference>
<dbReference type="PANTHER" id="PTHR43415">
    <property type="entry name" value="SPERMIDINE N(1)-ACETYLTRANSFERASE"/>
    <property type="match status" value="1"/>
</dbReference>
<dbReference type="eggNOG" id="COG0456">
    <property type="taxonomic scope" value="Bacteria"/>
</dbReference>
<dbReference type="OrthoDB" id="9802340at2"/>
<dbReference type="RefSeq" id="WP_013944219.1">
    <property type="nucleotide sequence ID" value="NC_015713.1"/>
</dbReference>
<keyword evidence="3" id="KW-1185">Reference proteome</keyword>
<dbReference type="AlphaFoldDB" id="F8L3B2"/>
<dbReference type="EC" id="2.3.1.-" evidence="2"/>
<protein>
    <submittedName>
        <fullName evidence="2">Uncharacterized N-acetyltransferase ST0258</fullName>
        <ecNumber evidence="2">2.3.1.-</ecNumber>
    </submittedName>
</protein>
<dbReference type="Proteomes" id="UP000000496">
    <property type="component" value="Chromosome gsn.131"/>
</dbReference>
<organism evidence="2 3">
    <name type="scientific">Simkania negevensis (strain ATCC VR-1471 / DSM 27360 / Z)</name>
    <dbReference type="NCBI Taxonomy" id="331113"/>
    <lineage>
        <taxon>Bacteria</taxon>
        <taxon>Pseudomonadati</taxon>
        <taxon>Chlamydiota</taxon>
        <taxon>Chlamydiia</taxon>
        <taxon>Parachlamydiales</taxon>
        <taxon>Simkaniaceae</taxon>
        <taxon>Simkania</taxon>
    </lineage>
</organism>
<feature type="domain" description="N-acetyltransferase" evidence="1">
    <location>
        <begin position="7"/>
        <end position="163"/>
    </location>
</feature>
<reference key="1">
    <citation type="journal article" date="2011" name="Mol. Biol. Evol.">
        <title>Unity in variety -- the pan-genome of the Chlamydiae.</title>
        <authorList>
            <person name="Collingro A."/>
            <person name="Tischler P."/>
            <person name="Weinmaier T."/>
            <person name="Penz T."/>
            <person name="Heinz E."/>
            <person name="Brunham R.C."/>
            <person name="Read T.D."/>
            <person name="Bavoil P.M."/>
            <person name="Sachse K."/>
            <person name="Kahane S."/>
            <person name="Friedman M.G."/>
            <person name="Rattei T."/>
            <person name="Myers G.S.A."/>
            <person name="Horn M."/>
        </authorList>
    </citation>
    <scope>NUCLEOTIDE SEQUENCE</scope>
    <source>
        <strain>Z</strain>
    </source>
</reference>
<dbReference type="PROSITE" id="PS51186">
    <property type="entry name" value="GNAT"/>
    <property type="match status" value="1"/>
</dbReference>
<sequence>MVKKPVVQIRESIVDDLPFIEEWLTDKEVLKGFPMFDKREVEDSIRYWKQYIEGKMSITALYKKKPAGCANLYIQPIEKLKHQCLFVIIVGKEYRGQGIGTMLVKALEKRAKEMFHIELLHLEVYENNPAIKLYERLGFKRYGCHPKYLKDPDGTYYDKIMMQKFI</sequence>
<dbReference type="STRING" id="331113.SNE_A18760"/>
<keyword evidence="2" id="KW-0012">Acyltransferase</keyword>
<evidence type="ECO:0000259" key="1">
    <source>
        <dbReference type="PROSITE" id="PS51186"/>
    </source>
</evidence>
<dbReference type="EMBL" id="FR872582">
    <property type="protein sequence ID" value="CCB89753.1"/>
    <property type="molecule type" value="Genomic_DNA"/>
</dbReference>
<dbReference type="SUPFAM" id="SSF55729">
    <property type="entry name" value="Acyl-CoA N-acyltransferases (Nat)"/>
    <property type="match status" value="1"/>
</dbReference>
<keyword evidence="2" id="KW-0808">Transferase</keyword>
<dbReference type="HOGENOM" id="CLU_013985_19_7_0"/>
<dbReference type="PANTHER" id="PTHR43415:SF3">
    <property type="entry name" value="GNAT-FAMILY ACETYLTRANSFERASE"/>
    <property type="match status" value="1"/>
</dbReference>
<dbReference type="GO" id="GO:0016747">
    <property type="term" value="F:acyltransferase activity, transferring groups other than amino-acyl groups"/>
    <property type="evidence" value="ECO:0007669"/>
    <property type="project" value="InterPro"/>
</dbReference>
<dbReference type="CDD" id="cd04301">
    <property type="entry name" value="NAT_SF"/>
    <property type="match status" value="1"/>
</dbReference>
<dbReference type="InterPro" id="IPR000182">
    <property type="entry name" value="GNAT_dom"/>
</dbReference>
<dbReference type="KEGG" id="sng:SNE_A18760"/>
<evidence type="ECO:0000313" key="3">
    <source>
        <dbReference type="Proteomes" id="UP000000496"/>
    </source>
</evidence>
<dbReference type="Gene3D" id="3.40.630.30">
    <property type="match status" value="1"/>
</dbReference>
<accession>F8L3B2</accession>
<proteinExistence type="predicted"/>